<dbReference type="InterPro" id="IPR004013">
    <property type="entry name" value="PHP_dom"/>
</dbReference>
<organism evidence="2 3">
    <name type="scientific">Methanobacterium congolense</name>
    <dbReference type="NCBI Taxonomy" id="118062"/>
    <lineage>
        <taxon>Archaea</taxon>
        <taxon>Methanobacteriati</taxon>
        <taxon>Methanobacteriota</taxon>
        <taxon>Methanomada group</taxon>
        <taxon>Methanobacteria</taxon>
        <taxon>Methanobacteriales</taxon>
        <taxon>Methanobacteriaceae</taxon>
        <taxon>Methanobacterium</taxon>
    </lineage>
</organism>
<dbReference type="Gene3D" id="3.20.20.140">
    <property type="entry name" value="Metal-dependent hydrolases"/>
    <property type="match status" value="1"/>
</dbReference>
<dbReference type="InterPro" id="IPR016195">
    <property type="entry name" value="Pol/histidinol_Pase-like"/>
</dbReference>
<dbReference type="AlphaFoldDB" id="A0A1D3KZR0"/>
<dbReference type="SMART" id="SM00481">
    <property type="entry name" value="POLIIIAc"/>
    <property type="match status" value="1"/>
</dbReference>
<dbReference type="Pfam" id="PF13263">
    <property type="entry name" value="PHP_C"/>
    <property type="match status" value="1"/>
</dbReference>
<reference evidence="2 3" key="1">
    <citation type="submission" date="2016-08" db="EMBL/GenBank/DDBJ databases">
        <authorList>
            <person name="Seilhamer J.J."/>
        </authorList>
    </citation>
    <scope>NUCLEOTIDE SEQUENCE [LARGE SCALE GENOMIC DNA]</scope>
    <source>
        <strain evidence="2">Buetzberg</strain>
    </source>
</reference>
<evidence type="ECO:0000313" key="2">
    <source>
        <dbReference type="EMBL" id="SCG84750.1"/>
    </source>
</evidence>
<gene>
    <name evidence="2" type="ORF">MCBB_0162</name>
</gene>
<dbReference type="GO" id="GO:0035312">
    <property type="term" value="F:5'-3' DNA exonuclease activity"/>
    <property type="evidence" value="ECO:0007669"/>
    <property type="project" value="TreeGrafter"/>
</dbReference>
<dbReference type="OrthoDB" id="63337at2157"/>
<sequence length="214" mass="23775">MIYDLHTHSKYSRDGWMEPKTLVKTAIKKGLAGIAITDHNTIEGGLKAKEFETENFEVVVGSEIATDRGEVIGLFLSEEVVSRNFIEVINEIRNQSGTVVLPHPFDELRGNGIAPGKEDAKLVDYVETFNSRCFRTKYNEMAAEYAKKYGLKSLGGSDAHFAHEVGRAGITTDDDLHDAFERGSFTVFGERSSPMYLGLTKVLKIWKKTGSGSY</sequence>
<keyword evidence="3" id="KW-1185">Reference proteome</keyword>
<dbReference type="KEGG" id="mcub:MCBB_0162"/>
<protein>
    <recommendedName>
        <fullName evidence="1">Polymerase/histidinol phosphatase N-terminal domain-containing protein</fullName>
    </recommendedName>
</protein>
<dbReference type="PANTHER" id="PTHR42924:SF3">
    <property type="entry name" value="POLYMERASE_HISTIDINOL PHOSPHATASE N-TERMINAL DOMAIN-CONTAINING PROTEIN"/>
    <property type="match status" value="1"/>
</dbReference>
<accession>A0A1D3KZR0</accession>
<dbReference type="Proteomes" id="UP000094707">
    <property type="component" value="Chromosome I"/>
</dbReference>
<feature type="domain" description="Polymerase/histidinol phosphatase N-terminal" evidence="1">
    <location>
        <begin position="3"/>
        <end position="68"/>
    </location>
</feature>
<evidence type="ECO:0000313" key="3">
    <source>
        <dbReference type="Proteomes" id="UP000094707"/>
    </source>
</evidence>
<dbReference type="EMBL" id="LT607756">
    <property type="protein sequence ID" value="SCG84750.1"/>
    <property type="molecule type" value="Genomic_DNA"/>
</dbReference>
<dbReference type="GeneID" id="30411026"/>
<dbReference type="SUPFAM" id="SSF89550">
    <property type="entry name" value="PHP domain-like"/>
    <property type="match status" value="1"/>
</dbReference>
<name>A0A1D3KZR0_9EURY</name>
<dbReference type="RefSeq" id="WP_071905826.1">
    <property type="nucleotide sequence ID" value="NZ_LT607756.1"/>
</dbReference>
<proteinExistence type="predicted"/>
<dbReference type="InterPro" id="IPR003141">
    <property type="entry name" value="Pol/His_phosphatase_N"/>
</dbReference>
<dbReference type="PANTHER" id="PTHR42924">
    <property type="entry name" value="EXONUCLEASE"/>
    <property type="match status" value="1"/>
</dbReference>
<dbReference type="Pfam" id="PF02811">
    <property type="entry name" value="PHP"/>
    <property type="match status" value="1"/>
</dbReference>
<dbReference type="GO" id="GO:0004534">
    <property type="term" value="F:5'-3' RNA exonuclease activity"/>
    <property type="evidence" value="ECO:0007669"/>
    <property type="project" value="TreeGrafter"/>
</dbReference>
<evidence type="ECO:0000259" key="1">
    <source>
        <dbReference type="SMART" id="SM00481"/>
    </source>
</evidence>
<dbReference type="InterPro" id="IPR052018">
    <property type="entry name" value="PHP_domain"/>
</dbReference>
<dbReference type="CDD" id="cd07432">
    <property type="entry name" value="PHP_HisPPase"/>
    <property type="match status" value="1"/>
</dbReference>
<dbReference type="PATRIC" id="fig|129848.4.peg.169"/>
<dbReference type="STRING" id="118062.MCBB_0162"/>